<dbReference type="AlphaFoldDB" id="A0A327PGY9"/>
<gene>
    <name evidence="1" type="ORF">LV83_01739</name>
</gene>
<keyword evidence="2" id="KW-1185">Reference proteome</keyword>
<comment type="caution">
    <text evidence="1">The sequence shown here is derived from an EMBL/GenBank/DDBJ whole genome shotgun (WGS) entry which is preliminary data.</text>
</comment>
<dbReference type="EMBL" id="QLLK01000004">
    <property type="protein sequence ID" value="RAI91550.1"/>
    <property type="molecule type" value="Genomic_DNA"/>
</dbReference>
<evidence type="ECO:0000313" key="1">
    <source>
        <dbReference type="EMBL" id="RAI91550.1"/>
    </source>
</evidence>
<protein>
    <submittedName>
        <fullName evidence="1">Uncharacterized protein DUF4249</fullName>
    </submittedName>
</protein>
<evidence type="ECO:0000313" key="2">
    <source>
        <dbReference type="Proteomes" id="UP000249610"/>
    </source>
</evidence>
<proteinExistence type="predicted"/>
<name>A0A327PGY9_9BACT</name>
<dbReference type="Proteomes" id="UP000249610">
    <property type="component" value="Unassembled WGS sequence"/>
</dbReference>
<accession>A0A327PGY9</accession>
<dbReference type="Pfam" id="PF14054">
    <property type="entry name" value="DUF4249"/>
    <property type="match status" value="1"/>
</dbReference>
<sequence length="358" mass="41025">MISRTKKSVRLLVVLSFYFFLPFSCIDKLEFLEDKQEVQLVIYGLLTDVNERQVVTVSKTSAIGLRPMEIRDARVSLLTASGDRFRYVHNGLGEYFLEGFAALEGESYAIEVLLEDKVYRSNYEKIPELLADDVISFEFNKEPFRTEAPESVFTVNSETTLPNSTDPIYLRWTVEETYFWPLVYLPGTGFPPPPPPPCFISDVIEPNRLNLFDGSGSSTRKGNFALAKRLVDNSFLYPFFVSVKQLSINREAYEYWEKIEAVINNQGSLFDIPPASVYGNISNVEDQNERVLGYFEVAKTKVTRIYTTRADVPFSLVDPCQYFQNKPEDSYAAECKSCEARAQGRSWTNDAPDWWEFD</sequence>
<dbReference type="InterPro" id="IPR025345">
    <property type="entry name" value="DUF4249"/>
</dbReference>
<organism evidence="1 2">
    <name type="scientific">Algoriphagus yeomjeoni</name>
    <dbReference type="NCBI Taxonomy" id="291403"/>
    <lineage>
        <taxon>Bacteria</taxon>
        <taxon>Pseudomonadati</taxon>
        <taxon>Bacteroidota</taxon>
        <taxon>Cytophagia</taxon>
        <taxon>Cytophagales</taxon>
        <taxon>Cyclobacteriaceae</taxon>
        <taxon>Algoriphagus</taxon>
    </lineage>
</organism>
<reference evidence="1 2" key="1">
    <citation type="submission" date="2018-06" db="EMBL/GenBank/DDBJ databases">
        <title>Genomic Encyclopedia of Archaeal and Bacterial Type Strains, Phase II (KMG-II): from individual species to whole genera.</title>
        <authorList>
            <person name="Goeker M."/>
        </authorList>
    </citation>
    <scope>NUCLEOTIDE SEQUENCE [LARGE SCALE GENOMIC DNA]</scope>
    <source>
        <strain evidence="1 2">DSM 23446</strain>
    </source>
</reference>